<dbReference type="EC" id="2.7.7.8" evidence="1"/>
<gene>
    <name evidence="1" type="primary">pnp</name>
    <name evidence="1" type="ORF">WMO40_07445</name>
</gene>
<accession>A0ACC6S8X3</accession>
<name>A0ACC6S8X3_9BACI</name>
<reference evidence="1" key="1">
    <citation type="submission" date="2024-03" db="EMBL/GenBank/DDBJ databases">
        <title>Human intestinal bacterial collection.</title>
        <authorList>
            <person name="Pauvert C."/>
            <person name="Hitch T.C.A."/>
            <person name="Clavel T."/>
        </authorList>
    </citation>
    <scope>NUCLEOTIDE SEQUENCE</scope>
    <source>
        <strain evidence="1">CLA-AA-H227</strain>
    </source>
</reference>
<dbReference type="Proteomes" id="UP001439875">
    <property type="component" value="Unassembled WGS sequence"/>
</dbReference>
<proteinExistence type="predicted"/>
<keyword evidence="1" id="KW-0548">Nucleotidyltransferase</keyword>
<sequence length="705" mass="77726">MEQKKTFSIEWAGRTLTVEMGQLAKQANGAVLVRYGDTAVLSSATASKEPKKLDFFPLTVNYEERLYAVGKIPGGFIKREGRPSEKAILASRLIDRPIRPLFADGFRNEVQVISIVMSVDQDCSSEMAAMFGSSLALSISDIPFEGPIAGVTVGRVDGKFIINPNVEEAEKSDIHLVVAGTKDAINMVEAGAEEVPEETMLEAIMFGHDEIKRLIAFQEEIVAQVGKEKTEVVLYSLDEQLEAEIRNECEKDMIQAIQVQEKHAREDAIKAVKDRVVAKYEEQEVDDDTLKQVKQILDKLVKGEVRRLITEEKVRPDGRNPDEIRPLSSEVGLLPRTHGSGLFTRGQTQALSICTLGALGDVQILDGLGIEEEKRFMHHYNFPSFSVGETGPIRGPGRREIGHGALGERALEPIIPDESDFPYTIRLVSEVLESNGSTSQASICASTLAMMDAGVPIKAPVAGIAMGLVKSGEHYTVLTDIQGMEDHLGDMDFKVAGTSKGVTALQMDIKIDGLSREILEEALLQAKKGRMQILESMLATLSAPKNELSKYAPKILTMHINPDKIRDVIGPSGKQINKIIEETNVKIDIEQDGTVFISSTNEEMNQKAKKIIEDIVREVEVGQMYLGKVKRIEKFGAFVEIFNGKDGLVHISELAEERVGKVEDVVAIGDELLVKVTEIDKQGRVNLSRKAVLKEQREQNEQAQK</sequence>
<organism evidence="1 2">
    <name type="scientific">Robertmurraya yapensis</name>
    <name type="common">ex Hitch et al 2024</name>
    <dbReference type="NCBI Taxonomy" id="3133160"/>
    <lineage>
        <taxon>Bacteria</taxon>
        <taxon>Bacillati</taxon>
        <taxon>Bacillota</taxon>
        <taxon>Bacilli</taxon>
        <taxon>Bacillales</taxon>
        <taxon>Bacillaceae</taxon>
        <taxon>Robertmurraya</taxon>
    </lineage>
</organism>
<keyword evidence="1" id="KW-0808">Transferase</keyword>
<protein>
    <submittedName>
        <fullName evidence="1">Polyribonucleotide nucleotidyltransferase</fullName>
        <ecNumber evidence="1">2.7.7.8</ecNumber>
    </submittedName>
</protein>
<evidence type="ECO:0000313" key="1">
    <source>
        <dbReference type="EMBL" id="MEQ2526531.1"/>
    </source>
</evidence>
<dbReference type="EMBL" id="JBBMEW010000004">
    <property type="protein sequence ID" value="MEQ2526531.1"/>
    <property type="molecule type" value="Genomic_DNA"/>
</dbReference>
<evidence type="ECO:0000313" key="2">
    <source>
        <dbReference type="Proteomes" id="UP001439875"/>
    </source>
</evidence>
<keyword evidence="2" id="KW-1185">Reference proteome</keyword>
<comment type="caution">
    <text evidence="1">The sequence shown here is derived from an EMBL/GenBank/DDBJ whole genome shotgun (WGS) entry which is preliminary data.</text>
</comment>